<dbReference type="InterPro" id="IPR043719">
    <property type="entry name" value="DUF5660"/>
</dbReference>
<dbReference type="Proteomes" id="UP000176682">
    <property type="component" value="Unassembled WGS sequence"/>
</dbReference>
<reference evidence="3 4" key="1">
    <citation type="journal article" date="2016" name="Nat. Commun.">
        <title>Thousands of microbial genomes shed light on interconnected biogeochemical processes in an aquifer system.</title>
        <authorList>
            <person name="Anantharaman K."/>
            <person name="Brown C.T."/>
            <person name="Hug L.A."/>
            <person name="Sharon I."/>
            <person name="Castelle C.J."/>
            <person name="Probst A.J."/>
            <person name="Thomas B.C."/>
            <person name="Singh A."/>
            <person name="Wilkins M.J."/>
            <person name="Karaoz U."/>
            <person name="Brodie E.L."/>
            <person name="Williams K.H."/>
            <person name="Hubbard S.S."/>
            <person name="Banfield J.F."/>
        </authorList>
    </citation>
    <scope>NUCLEOTIDE SEQUENCE [LARGE SCALE GENOMIC DNA]</scope>
</reference>
<organism evidence="3 4">
    <name type="scientific">Candidatus Collierbacteria bacterium RIFOXYB1_FULL_49_13</name>
    <dbReference type="NCBI Taxonomy" id="1817728"/>
    <lineage>
        <taxon>Bacteria</taxon>
        <taxon>Candidatus Collieribacteriota</taxon>
    </lineage>
</organism>
<sequence length="180" mass="20925">MATASKAGFGAPASGNNLQSFIEQLRSRPQNVDRPISPSFENFKKERQLETSRKQEFFRARTREFNEVYSQKHRQEQAKIESLQQELRALSVSVKTFNQEIKVAAVASRTIIATKQYHQTFLEHLISLVMLMRENLQESAHWLHMFNSRSKKKSYYWSQAQSKGTKFTYSEERQVATSIG</sequence>
<evidence type="ECO:0000259" key="2">
    <source>
        <dbReference type="Pfam" id="PF18904"/>
    </source>
</evidence>
<dbReference type="Pfam" id="PF18904">
    <property type="entry name" value="DUF5660"/>
    <property type="match status" value="1"/>
</dbReference>
<name>A0A1F5FJF8_9BACT</name>
<protein>
    <recommendedName>
        <fullName evidence="2">DUF5660 domain-containing protein</fullName>
    </recommendedName>
</protein>
<accession>A0A1F5FJF8</accession>
<evidence type="ECO:0000313" key="4">
    <source>
        <dbReference type="Proteomes" id="UP000176682"/>
    </source>
</evidence>
<dbReference type="EMBL" id="MFAM01000012">
    <property type="protein sequence ID" value="OGD79743.1"/>
    <property type="molecule type" value="Genomic_DNA"/>
</dbReference>
<keyword evidence="1" id="KW-0175">Coiled coil</keyword>
<evidence type="ECO:0000313" key="3">
    <source>
        <dbReference type="EMBL" id="OGD79743.1"/>
    </source>
</evidence>
<dbReference type="AlphaFoldDB" id="A0A1F5FJF8"/>
<feature type="domain" description="DUF5660" evidence="2">
    <location>
        <begin position="71"/>
        <end position="180"/>
    </location>
</feature>
<feature type="coiled-coil region" evidence="1">
    <location>
        <begin position="66"/>
        <end position="100"/>
    </location>
</feature>
<gene>
    <name evidence="3" type="ORF">A2368_04000</name>
</gene>
<proteinExistence type="predicted"/>
<evidence type="ECO:0000256" key="1">
    <source>
        <dbReference type="SAM" id="Coils"/>
    </source>
</evidence>
<comment type="caution">
    <text evidence="3">The sequence shown here is derived from an EMBL/GenBank/DDBJ whole genome shotgun (WGS) entry which is preliminary data.</text>
</comment>